<evidence type="ECO:0000256" key="1">
    <source>
        <dbReference type="SAM" id="MobiDB-lite"/>
    </source>
</evidence>
<evidence type="ECO:0000313" key="3">
    <source>
        <dbReference type="Proteomes" id="UP000738359"/>
    </source>
</evidence>
<name>A0A9P6ITV8_MORAP</name>
<sequence length="588" mass="65376">MLSPIQSYFGSDPNSPASSFSLPRHDHYPRLSVDQSLDSSDASPMDGYHGFATHIWSEQSTTPAHALSHRWTRRMSQPDAYPSRNRSVHNLAQENLRASVLRSSSTALPRAFAPAAMDQPWSEGASSISVDREFSTASDDIYDVDHDLVSGEDVTQDSADEGTMDDSYGDYESTYDHNYDHNHNLRNWDEDDEIHDDETYPYGYQVPSVGAQADVDMNGGEDEDLDSDQHLDEIIDSSRQAPSRGGLLIHNEMDDMSEEESEMVHILGFDRQQSTSMAMLYGHTPTATPSSPDSASSQQASSDDTNRSNASDEALARRLQEEEYARLMGERRSMSSTLLSSNSLFRPSPDSPRWPSDYRSALGLTYSTAYPDRSRPQSATRSNSNARTEEDRRRRVFRAMASSSSSGRRPSNGGGGGGGDLGRVRGRPSGARSAFIEAHSASARLSNRTARGRRSRSPPSHQQQQQQQHPLLLHHQDLPSSLTRTLQNTTRILDLLNRFTQRLESGVMDRMWGNPEDYMHDDQVDDSYEGLLRLSERIGLAKPKGVAEQTLRAMDRHISSWGRIRGVKAALRSSATPASSAEESLDEK</sequence>
<dbReference type="OrthoDB" id="8062037at2759"/>
<feature type="compositionally biased region" description="Low complexity" evidence="1">
    <location>
        <begin position="336"/>
        <end position="360"/>
    </location>
</feature>
<protein>
    <submittedName>
        <fullName evidence="2">Uncharacterized protein</fullName>
    </submittedName>
</protein>
<feature type="region of interest" description="Disordered" evidence="1">
    <location>
        <begin position="1"/>
        <end position="26"/>
    </location>
</feature>
<proteinExistence type="predicted"/>
<feature type="compositionally biased region" description="Polar residues" evidence="1">
    <location>
        <begin position="376"/>
        <end position="386"/>
    </location>
</feature>
<feature type="compositionally biased region" description="Polar residues" evidence="1">
    <location>
        <begin position="1"/>
        <end position="21"/>
    </location>
</feature>
<evidence type="ECO:0000313" key="2">
    <source>
        <dbReference type="EMBL" id="KAF9947184.1"/>
    </source>
</evidence>
<gene>
    <name evidence="2" type="ORF">BGZ70_002835</name>
</gene>
<organism evidence="2 3">
    <name type="scientific">Mortierella alpina</name>
    <name type="common">Oleaginous fungus</name>
    <name type="synonym">Mortierella renispora</name>
    <dbReference type="NCBI Taxonomy" id="64518"/>
    <lineage>
        <taxon>Eukaryota</taxon>
        <taxon>Fungi</taxon>
        <taxon>Fungi incertae sedis</taxon>
        <taxon>Mucoromycota</taxon>
        <taxon>Mortierellomycotina</taxon>
        <taxon>Mortierellomycetes</taxon>
        <taxon>Mortierellales</taxon>
        <taxon>Mortierellaceae</taxon>
        <taxon>Mortierella</taxon>
    </lineage>
</organism>
<feature type="compositionally biased region" description="Low complexity" evidence="1">
    <location>
        <begin position="398"/>
        <end position="411"/>
    </location>
</feature>
<comment type="caution">
    <text evidence="2">The sequence shown here is derived from an EMBL/GenBank/DDBJ whole genome shotgun (WGS) entry which is preliminary data.</text>
</comment>
<keyword evidence="3" id="KW-1185">Reference proteome</keyword>
<feature type="compositionally biased region" description="Low complexity" evidence="1">
    <location>
        <begin position="457"/>
        <end position="470"/>
    </location>
</feature>
<dbReference type="EMBL" id="JAAAHY010001713">
    <property type="protein sequence ID" value="KAF9947184.1"/>
    <property type="molecule type" value="Genomic_DNA"/>
</dbReference>
<dbReference type="Proteomes" id="UP000738359">
    <property type="component" value="Unassembled WGS sequence"/>
</dbReference>
<feature type="compositionally biased region" description="Gly residues" evidence="1">
    <location>
        <begin position="412"/>
        <end position="421"/>
    </location>
</feature>
<reference evidence="2" key="1">
    <citation type="journal article" date="2020" name="Fungal Divers.">
        <title>Resolving the Mortierellaceae phylogeny through synthesis of multi-gene phylogenetics and phylogenomics.</title>
        <authorList>
            <person name="Vandepol N."/>
            <person name="Liber J."/>
            <person name="Desiro A."/>
            <person name="Na H."/>
            <person name="Kennedy M."/>
            <person name="Barry K."/>
            <person name="Grigoriev I.V."/>
            <person name="Miller A.N."/>
            <person name="O'Donnell K."/>
            <person name="Stajich J.E."/>
            <person name="Bonito G."/>
        </authorList>
    </citation>
    <scope>NUCLEOTIDE SEQUENCE</scope>
    <source>
        <strain evidence="2">CK1249</strain>
    </source>
</reference>
<feature type="region of interest" description="Disordered" evidence="1">
    <location>
        <begin position="336"/>
        <end position="470"/>
    </location>
</feature>
<accession>A0A9P6ITV8</accession>
<feature type="compositionally biased region" description="Low complexity" evidence="1">
    <location>
        <begin position="284"/>
        <end position="303"/>
    </location>
</feature>
<dbReference type="AlphaFoldDB" id="A0A9P6ITV8"/>
<feature type="region of interest" description="Disordered" evidence="1">
    <location>
        <begin position="281"/>
        <end position="313"/>
    </location>
</feature>